<evidence type="ECO:0000256" key="3">
    <source>
        <dbReference type="ARBA" id="ARBA00023315"/>
    </source>
</evidence>
<reference evidence="5" key="1">
    <citation type="submission" date="2020-02" db="EMBL/GenBank/DDBJ databases">
        <authorList>
            <person name="Meier V. D."/>
        </authorList>
    </citation>
    <scope>NUCLEOTIDE SEQUENCE</scope>
    <source>
        <strain evidence="5">AVDCRST_MAG13</strain>
    </source>
</reference>
<dbReference type="InterPro" id="IPR050743">
    <property type="entry name" value="2-oxoacid_DH_E2_comp"/>
</dbReference>
<dbReference type="GO" id="GO:0005737">
    <property type="term" value="C:cytoplasm"/>
    <property type="evidence" value="ECO:0007669"/>
    <property type="project" value="TreeGrafter"/>
</dbReference>
<evidence type="ECO:0000256" key="1">
    <source>
        <dbReference type="ARBA" id="ARBA00001938"/>
    </source>
</evidence>
<accession>A0A6J4T021</accession>
<dbReference type="PANTHER" id="PTHR43178:SF5">
    <property type="entry name" value="LIPOAMIDE ACYLTRANSFERASE COMPONENT OF BRANCHED-CHAIN ALPHA-KETO ACID DEHYDROGENASE COMPLEX, MITOCHONDRIAL"/>
    <property type="match status" value="1"/>
</dbReference>
<feature type="non-terminal residue" evidence="5">
    <location>
        <position position="1"/>
    </location>
</feature>
<organism evidence="5">
    <name type="scientific">uncultured Solirubrobacteraceae bacterium</name>
    <dbReference type="NCBI Taxonomy" id="1162706"/>
    <lineage>
        <taxon>Bacteria</taxon>
        <taxon>Bacillati</taxon>
        <taxon>Actinomycetota</taxon>
        <taxon>Thermoleophilia</taxon>
        <taxon>Solirubrobacterales</taxon>
        <taxon>Solirubrobacteraceae</taxon>
        <taxon>environmental samples</taxon>
    </lineage>
</organism>
<dbReference type="SUPFAM" id="SSF52777">
    <property type="entry name" value="CoA-dependent acyltransferases"/>
    <property type="match status" value="1"/>
</dbReference>
<protein>
    <recommendedName>
        <fullName evidence="4">2-oxoacid dehydrogenase acyltransferase catalytic domain-containing protein</fullName>
    </recommendedName>
</protein>
<evidence type="ECO:0000256" key="2">
    <source>
        <dbReference type="ARBA" id="ARBA00022679"/>
    </source>
</evidence>
<dbReference type="PANTHER" id="PTHR43178">
    <property type="entry name" value="DIHYDROLIPOAMIDE ACETYLTRANSFERASE COMPONENT OF PYRUVATE DEHYDROGENASE COMPLEX"/>
    <property type="match status" value="1"/>
</dbReference>
<dbReference type="InterPro" id="IPR023213">
    <property type="entry name" value="CAT-like_dom_sf"/>
</dbReference>
<evidence type="ECO:0000313" key="5">
    <source>
        <dbReference type="EMBL" id="CAA9509936.1"/>
    </source>
</evidence>
<proteinExistence type="predicted"/>
<dbReference type="EMBL" id="CADCVO010000439">
    <property type="protein sequence ID" value="CAA9509936.1"/>
    <property type="molecule type" value="Genomic_DNA"/>
</dbReference>
<gene>
    <name evidence="5" type="ORF">AVDCRST_MAG13-2748</name>
</gene>
<dbReference type="Gene3D" id="3.30.559.10">
    <property type="entry name" value="Chloramphenicol acetyltransferase-like domain"/>
    <property type="match status" value="1"/>
</dbReference>
<dbReference type="Pfam" id="PF00198">
    <property type="entry name" value="2-oxoacid_dh"/>
    <property type="match status" value="1"/>
</dbReference>
<dbReference type="InterPro" id="IPR001078">
    <property type="entry name" value="2-oxoacid_DH_actylTfrase"/>
</dbReference>
<feature type="domain" description="2-oxoacid dehydrogenase acyltransferase catalytic" evidence="4">
    <location>
        <begin position="1"/>
        <end position="117"/>
    </location>
</feature>
<keyword evidence="2" id="KW-0808">Transferase</keyword>
<evidence type="ECO:0000259" key="4">
    <source>
        <dbReference type="Pfam" id="PF00198"/>
    </source>
</evidence>
<sequence>DADRKDVRALAAERRDVEARVRAGTATPPELSGATFTVADLSAHGIRDFVPVVPLGQAGVLAVGAVEERPVVRAGAVVPGVTLRLTLACDHRILHGAEAAGFLRRVRELLEQPLALALPGA</sequence>
<keyword evidence="3" id="KW-0012">Acyltransferase</keyword>
<dbReference type="GO" id="GO:0031405">
    <property type="term" value="F:lipoic acid binding"/>
    <property type="evidence" value="ECO:0007669"/>
    <property type="project" value="TreeGrafter"/>
</dbReference>
<comment type="cofactor">
    <cofactor evidence="1">
        <name>(R)-lipoate</name>
        <dbReference type="ChEBI" id="CHEBI:83088"/>
    </cofactor>
</comment>
<dbReference type="AlphaFoldDB" id="A0A6J4T021"/>
<name>A0A6J4T021_9ACTN</name>
<dbReference type="GO" id="GO:0016407">
    <property type="term" value="F:acetyltransferase activity"/>
    <property type="evidence" value="ECO:0007669"/>
    <property type="project" value="TreeGrafter"/>
</dbReference>